<name>A0A382SUN9_9ZZZZ</name>
<evidence type="ECO:0008006" key="2">
    <source>
        <dbReference type="Google" id="ProtNLM"/>
    </source>
</evidence>
<dbReference type="InterPro" id="IPR021739">
    <property type="entry name" value="SaV-like"/>
</dbReference>
<dbReference type="Pfam" id="PF11753">
    <property type="entry name" value="DUF3310"/>
    <property type="match status" value="1"/>
</dbReference>
<evidence type="ECO:0000313" key="1">
    <source>
        <dbReference type="EMBL" id="SVD13596.1"/>
    </source>
</evidence>
<gene>
    <name evidence="1" type="ORF">METZ01_LOCUS366450</name>
</gene>
<organism evidence="1">
    <name type="scientific">marine metagenome</name>
    <dbReference type="NCBI Taxonomy" id="408172"/>
    <lineage>
        <taxon>unclassified sequences</taxon>
        <taxon>metagenomes</taxon>
        <taxon>ecological metagenomes</taxon>
    </lineage>
</organism>
<protein>
    <recommendedName>
        <fullName evidence="2">DUF3310 domain-containing protein</fullName>
    </recommendedName>
</protein>
<proteinExistence type="predicted"/>
<reference evidence="1" key="1">
    <citation type="submission" date="2018-05" db="EMBL/GenBank/DDBJ databases">
        <authorList>
            <person name="Lanie J.A."/>
            <person name="Ng W.-L."/>
            <person name="Kazmierczak K.M."/>
            <person name="Andrzejewski T.M."/>
            <person name="Davidsen T.M."/>
            <person name="Wayne K.J."/>
            <person name="Tettelin H."/>
            <person name="Glass J.I."/>
            <person name="Rusch D."/>
            <person name="Podicherti R."/>
            <person name="Tsui H.-C.T."/>
            <person name="Winkler M.E."/>
        </authorList>
    </citation>
    <scope>NUCLEOTIDE SEQUENCE</scope>
</reference>
<dbReference type="AlphaFoldDB" id="A0A382SUN9"/>
<dbReference type="EMBL" id="UINC01131721">
    <property type="protein sequence ID" value="SVD13596.1"/>
    <property type="molecule type" value="Genomic_DNA"/>
</dbReference>
<accession>A0A382SUN9</accession>
<sequence length="119" mass="14048">MPKTDGQLDREAKEKLYKQGVILDQKLKGEMLDNHMKTLEGYNNINSPSHYNQGRIECIDAIEAMLSIEEYIGYLRGNSAKYRWRFRYKNGVEDLKKAEWYEKRLIKFMEAHDVVGQKS</sequence>